<evidence type="ECO:0000256" key="1">
    <source>
        <dbReference type="SAM" id="Phobius"/>
    </source>
</evidence>
<dbReference type="Proteomes" id="UP000294194">
    <property type="component" value="Unassembled WGS sequence"/>
</dbReference>
<dbReference type="RefSeq" id="WP_130982922.1">
    <property type="nucleotide sequence ID" value="NZ_SISG01000001.1"/>
</dbReference>
<keyword evidence="1" id="KW-0812">Transmembrane</keyword>
<protein>
    <submittedName>
        <fullName evidence="2">DUF1304 domain-containing protein</fullName>
    </submittedName>
</protein>
<proteinExistence type="predicted"/>
<dbReference type="InterPro" id="IPR009732">
    <property type="entry name" value="DUF1304"/>
</dbReference>
<name>A0A4Q9GYF0_9MICO</name>
<feature type="transmembrane region" description="Helical" evidence="1">
    <location>
        <begin position="56"/>
        <end position="75"/>
    </location>
</feature>
<reference evidence="3" key="1">
    <citation type="submission" date="2019-02" db="EMBL/GenBank/DDBJ databases">
        <title>Glaciihabitans arcticus sp. nov., a psychrotolerant bacterium isolated from polar soil.</title>
        <authorList>
            <person name="Dahal R.H."/>
        </authorList>
    </citation>
    <scope>NUCLEOTIDE SEQUENCE [LARGE SCALE GENOMIC DNA]</scope>
    <source>
        <strain evidence="3">RP-3-7</strain>
    </source>
</reference>
<feature type="transmembrane region" description="Helical" evidence="1">
    <location>
        <begin position="106"/>
        <end position="128"/>
    </location>
</feature>
<keyword evidence="1" id="KW-1133">Transmembrane helix</keyword>
<organism evidence="2 3">
    <name type="scientific">Glaciihabitans arcticus</name>
    <dbReference type="NCBI Taxonomy" id="2668039"/>
    <lineage>
        <taxon>Bacteria</taxon>
        <taxon>Bacillati</taxon>
        <taxon>Actinomycetota</taxon>
        <taxon>Actinomycetes</taxon>
        <taxon>Micrococcales</taxon>
        <taxon>Microbacteriaceae</taxon>
        <taxon>Glaciihabitans</taxon>
    </lineage>
</organism>
<keyword evidence="3" id="KW-1185">Reference proteome</keyword>
<evidence type="ECO:0000313" key="3">
    <source>
        <dbReference type="Proteomes" id="UP000294194"/>
    </source>
</evidence>
<dbReference type="PANTHER" id="PTHR38446:SF1">
    <property type="entry name" value="BLL0914 PROTEIN"/>
    <property type="match status" value="1"/>
</dbReference>
<evidence type="ECO:0000313" key="2">
    <source>
        <dbReference type="EMBL" id="TBN58658.1"/>
    </source>
</evidence>
<dbReference type="PANTHER" id="PTHR38446">
    <property type="entry name" value="BLL0914 PROTEIN"/>
    <property type="match status" value="1"/>
</dbReference>
<accession>A0A4Q9GYF0</accession>
<dbReference type="EMBL" id="SISG01000001">
    <property type="protein sequence ID" value="TBN58658.1"/>
    <property type="molecule type" value="Genomic_DNA"/>
</dbReference>
<gene>
    <name evidence="2" type="ORF">EYE40_12855</name>
</gene>
<keyword evidence="1" id="KW-0472">Membrane</keyword>
<dbReference type="AlphaFoldDB" id="A0A4Q9GYF0"/>
<dbReference type="Pfam" id="PF06993">
    <property type="entry name" value="DUF1304"/>
    <property type="match status" value="1"/>
</dbReference>
<feature type="transmembrane region" description="Helical" evidence="1">
    <location>
        <begin position="82"/>
        <end position="100"/>
    </location>
</feature>
<sequence length="129" mass="13392">MVVIGLILVGLAALVHVFIFYLESIAWSQPATWKRFGLRSQADADVVKPMALNQGFYNLFLAIGITVGIIIFAGGNADVGRALALFGALSMVAAALVLVISNPKLARAAALQGALPLIGSVLLLVSFAG</sequence>
<comment type="caution">
    <text evidence="2">The sequence shown here is derived from an EMBL/GenBank/DDBJ whole genome shotgun (WGS) entry which is preliminary data.</text>
</comment>